<dbReference type="SUPFAM" id="SSF53448">
    <property type="entry name" value="Nucleotide-diphospho-sugar transferases"/>
    <property type="match status" value="1"/>
</dbReference>
<keyword evidence="3" id="KW-0328">Glycosyltransferase</keyword>
<dbReference type="CDD" id="cd04179">
    <property type="entry name" value="DPM_DPG-synthase_like"/>
    <property type="match status" value="1"/>
</dbReference>
<evidence type="ECO:0000256" key="8">
    <source>
        <dbReference type="ARBA" id="ARBA00048689"/>
    </source>
</evidence>
<accession>A0A9X2DTI7</accession>
<sequence>MIKQSFIIPAYNEESYLEKTLLAIQRFTERAEIIVIDDGSQDNTKLIAERYADKLITFPENMGKGFALQAGWKEARGDIIICLDADLGESAEEIGALIEALEREEADLVISVMKPGKRAGFGLVKRRVQAMIYRKTGVKLASPLSGQRVFRRKWLPVLLEKDYKRFGVEAQMTLDLLRAGATCQEMVTRMTHREMGKNIRGFLHRLKQWLEIERQLREAQ</sequence>
<dbReference type="Pfam" id="PF00535">
    <property type="entry name" value="Glycos_transf_2"/>
    <property type="match status" value="1"/>
</dbReference>
<feature type="domain" description="Glycosyltransferase 2-like" evidence="10">
    <location>
        <begin position="5"/>
        <end position="145"/>
    </location>
</feature>
<evidence type="ECO:0000256" key="2">
    <source>
        <dbReference type="ARBA" id="ARBA00006739"/>
    </source>
</evidence>
<evidence type="ECO:0000256" key="5">
    <source>
        <dbReference type="ARBA" id="ARBA00022842"/>
    </source>
</evidence>
<evidence type="ECO:0000256" key="4">
    <source>
        <dbReference type="ARBA" id="ARBA00022679"/>
    </source>
</evidence>
<evidence type="ECO:0000313" key="12">
    <source>
        <dbReference type="Proteomes" id="UP001139179"/>
    </source>
</evidence>
<dbReference type="RefSeq" id="WP_251223980.1">
    <property type="nucleotide sequence ID" value="NZ_JAMBOL010000013.1"/>
</dbReference>
<name>A0A9X2DTI7_9BACI</name>
<protein>
    <recommendedName>
        <fullName evidence="7">Glucosyl-3-phosphoglycerate synthase</fullName>
        <ecNumber evidence="6">2.4.1.266</ecNumber>
    </recommendedName>
</protein>
<keyword evidence="5" id="KW-0460">Magnesium</keyword>
<dbReference type="InterPro" id="IPR050256">
    <property type="entry name" value="Glycosyltransferase_2"/>
</dbReference>
<proteinExistence type="inferred from homology"/>
<comment type="similarity">
    <text evidence="2">Belongs to the glycosyltransferase 2 family.</text>
</comment>
<dbReference type="InterPro" id="IPR001173">
    <property type="entry name" value="Glyco_trans_2-like"/>
</dbReference>
<dbReference type="InterPro" id="IPR029044">
    <property type="entry name" value="Nucleotide-diphossugar_trans"/>
</dbReference>
<comment type="caution">
    <text evidence="11">The sequence shown here is derived from an EMBL/GenBank/DDBJ whole genome shotgun (WGS) entry which is preliminary data.</text>
</comment>
<dbReference type="Proteomes" id="UP001139179">
    <property type="component" value="Unassembled WGS sequence"/>
</dbReference>
<dbReference type="PANTHER" id="PTHR48090">
    <property type="entry name" value="UNDECAPRENYL-PHOSPHATE 4-DEOXY-4-FORMAMIDO-L-ARABINOSE TRANSFERASE-RELATED"/>
    <property type="match status" value="1"/>
</dbReference>
<dbReference type="EMBL" id="JAMBOL010000013">
    <property type="protein sequence ID" value="MCM3715225.1"/>
    <property type="molecule type" value="Genomic_DNA"/>
</dbReference>
<evidence type="ECO:0000256" key="9">
    <source>
        <dbReference type="ARBA" id="ARBA00048997"/>
    </source>
</evidence>
<organism evidence="11 12">
    <name type="scientific">Halalkalibacter oceani</name>
    <dbReference type="NCBI Taxonomy" id="1653776"/>
    <lineage>
        <taxon>Bacteria</taxon>
        <taxon>Bacillati</taxon>
        <taxon>Bacillota</taxon>
        <taxon>Bacilli</taxon>
        <taxon>Bacillales</taxon>
        <taxon>Bacillaceae</taxon>
        <taxon>Halalkalibacter</taxon>
    </lineage>
</organism>
<evidence type="ECO:0000256" key="3">
    <source>
        <dbReference type="ARBA" id="ARBA00022676"/>
    </source>
</evidence>
<comment type="catalytic activity">
    <reaction evidence="9">
        <text>an NDP-alpha-D-glucose + (2R)-3-phosphoglycerate = (2R)-2-O-(alpha-D-glucopyranosyl)-3-phospho-glycerate + a ribonucleoside 5'-diphosphate + H(+)</text>
        <dbReference type="Rhea" id="RHEA:47244"/>
        <dbReference type="ChEBI" id="CHEBI:15378"/>
        <dbReference type="ChEBI" id="CHEBI:57930"/>
        <dbReference type="ChEBI" id="CHEBI:58272"/>
        <dbReference type="ChEBI" id="CHEBI:62600"/>
        <dbReference type="ChEBI" id="CHEBI:76533"/>
        <dbReference type="EC" id="2.4.1.266"/>
    </reaction>
    <physiologicalReaction direction="left-to-right" evidence="9">
        <dbReference type="Rhea" id="RHEA:47245"/>
    </physiologicalReaction>
</comment>
<evidence type="ECO:0000256" key="6">
    <source>
        <dbReference type="ARBA" id="ARBA00039022"/>
    </source>
</evidence>
<dbReference type="Gene3D" id="3.90.550.10">
    <property type="entry name" value="Spore Coat Polysaccharide Biosynthesis Protein SpsA, Chain A"/>
    <property type="match status" value="1"/>
</dbReference>
<reference evidence="11" key="1">
    <citation type="submission" date="2022-05" db="EMBL/GenBank/DDBJ databases">
        <title>Comparative Genomics of Spacecraft Associated Microbes.</title>
        <authorList>
            <person name="Tran M.T."/>
            <person name="Wright A."/>
            <person name="Seuylemezian A."/>
            <person name="Eisen J."/>
            <person name="Coil D."/>
        </authorList>
    </citation>
    <scope>NUCLEOTIDE SEQUENCE</scope>
    <source>
        <strain evidence="11">214.1.1</strain>
    </source>
</reference>
<evidence type="ECO:0000313" key="11">
    <source>
        <dbReference type="EMBL" id="MCM3715225.1"/>
    </source>
</evidence>
<dbReference type="AlphaFoldDB" id="A0A9X2DTI7"/>
<evidence type="ECO:0000256" key="1">
    <source>
        <dbReference type="ARBA" id="ARBA00001946"/>
    </source>
</evidence>
<keyword evidence="12" id="KW-1185">Reference proteome</keyword>
<evidence type="ECO:0000256" key="7">
    <source>
        <dbReference type="ARBA" id="ARBA00040894"/>
    </source>
</evidence>
<dbReference type="GO" id="GO:0016757">
    <property type="term" value="F:glycosyltransferase activity"/>
    <property type="evidence" value="ECO:0007669"/>
    <property type="project" value="UniProtKB-KW"/>
</dbReference>
<dbReference type="EC" id="2.4.1.266" evidence="6"/>
<comment type="catalytic activity">
    <reaction evidence="8">
        <text>(2R)-3-phosphoglycerate + UDP-alpha-D-glucose = (2R)-2-O-(alpha-D-glucopyranosyl)-3-phospho-glycerate + UDP + H(+)</text>
        <dbReference type="Rhea" id="RHEA:31319"/>
        <dbReference type="ChEBI" id="CHEBI:15378"/>
        <dbReference type="ChEBI" id="CHEBI:58223"/>
        <dbReference type="ChEBI" id="CHEBI:58272"/>
        <dbReference type="ChEBI" id="CHEBI:58885"/>
        <dbReference type="ChEBI" id="CHEBI:62600"/>
        <dbReference type="EC" id="2.4.1.266"/>
    </reaction>
    <physiologicalReaction direction="left-to-right" evidence="8">
        <dbReference type="Rhea" id="RHEA:31320"/>
    </physiologicalReaction>
</comment>
<evidence type="ECO:0000259" key="10">
    <source>
        <dbReference type="Pfam" id="PF00535"/>
    </source>
</evidence>
<keyword evidence="4" id="KW-0808">Transferase</keyword>
<comment type="cofactor">
    <cofactor evidence="1">
        <name>Mg(2+)</name>
        <dbReference type="ChEBI" id="CHEBI:18420"/>
    </cofactor>
</comment>
<dbReference type="PANTHER" id="PTHR48090:SF10">
    <property type="entry name" value="GLUCOSYL-3-PHOSPHOGLYCERATE SYNTHASE"/>
    <property type="match status" value="1"/>
</dbReference>
<gene>
    <name evidence="11" type="ORF">M3202_14145</name>
</gene>